<evidence type="ECO:0000313" key="2">
    <source>
        <dbReference type="Proteomes" id="UP000264006"/>
    </source>
</evidence>
<name>A0A346Y6N5_9ACTN</name>
<proteinExistence type="predicted"/>
<geneLocation type="plasmid" evidence="2">
    <name>pedy32-46i</name>
</geneLocation>
<reference evidence="1 2" key="1">
    <citation type="submission" date="2018-09" db="EMBL/GenBank/DDBJ databases">
        <title>Complete genome sequence of Euzebya sp. DY32-46 isolated from seawater of Pacific Ocean.</title>
        <authorList>
            <person name="Xu L."/>
            <person name="Wu Y.-H."/>
            <person name="Xu X.-W."/>
        </authorList>
    </citation>
    <scope>NUCLEOTIDE SEQUENCE [LARGE SCALE GENOMIC DNA]</scope>
    <source>
        <strain evidence="1 2">DY32-46</strain>
        <plasmid evidence="2">pedy32-46i</plasmid>
    </source>
</reference>
<dbReference type="Proteomes" id="UP000264006">
    <property type="component" value="Plasmid pEDY32-46I"/>
</dbReference>
<organism evidence="1 2">
    <name type="scientific">Euzebya pacifica</name>
    <dbReference type="NCBI Taxonomy" id="1608957"/>
    <lineage>
        <taxon>Bacteria</taxon>
        <taxon>Bacillati</taxon>
        <taxon>Actinomycetota</taxon>
        <taxon>Nitriliruptoria</taxon>
        <taxon>Euzebyales</taxon>
    </lineage>
</organism>
<keyword evidence="2" id="KW-1185">Reference proteome</keyword>
<dbReference type="KEGG" id="euz:DVS28_b0362"/>
<keyword evidence="1" id="KW-0614">Plasmid</keyword>
<dbReference type="AlphaFoldDB" id="A0A346Y6N5"/>
<evidence type="ECO:0000313" key="1">
    <source>
        <dbReference type="EMBL" id="AXV10132.1"/>
    </source>
</evidence>
<accession>A0A346Y6N5</accession>
<sequence>MIPVEIGLDWHLRHAHDYFAEFLSGRRLNGQHNWVHLTRPGSPERAALTVFQLDDGHLSAEAWYRAVTRAFGIGGPIESVAFHTDMADGAGRRTAAIRVKADGIQALQLAHGPDGRVPLSGEWARRTLVAAMPAVAVAAESLRLHERVSR</sequence>
<dbReference type="EMBL" id="CP031166">
    <property type="protein sequence ID" value="AXV10132.1"/>
    <property type="molecule type" value="Genomic_DNA"/>
</dbReference>
<protein>
    <submittedName>
        <fullName evidence="1">Uncharacterized protein</fullName>
    </submittedName>
</protein>
<dbReference type="RefSeq" id="WP_114594710.1">
    <property type="nucleotide sequence ID" value="NZ_CP031166.1"/>
</dbReference>
<gene>
    <name evidence="1" type="ORF">DVS28_b0362</name>
</gene>